<dbReference type="InterPro" id="IPR040442">
    <property type="entry name" value="Pyrv_kinase-like_dom_sf"/>
</dbReference>
<evidence type="ECO:0000256" key="2">
    <source>
        <dbReference type="ARBA" id="ARBA00022723"/>
    </source>
</evidence>
<dbReference type="GO" id="GO:0016832">
    <property type="term" value="F:aldehyde-lyase activity"/>
    <property type="evidence" value="ECO:0007669"/>
    <property type="project" value="TreeGrafter"/>
</dbReference>
<dbReference type="GO" id="GO:0005737">
    <property type="term" value="C:cytoplasm"/>
    <property type="evidence" value="ECO:0007669"/>
    <property type="project" value="TreeGrafter"/>
</dbReference>
<reference evidence="5 6" key="1">
    <citation type="submission" date="2019-07" db="EMBL/GenBank/DDBJ databases">
        <title>Genomic Encyclopedia of Archaeal and Bacterial Type Strains, Phase II (KMG-II): from individual species to whole genera.</title>
        <authorList>
            <person name="Goeker M."/>
        </authorList>
    </citation>
    <scope>NUCLEOTIDE SEQUENCE [LARGE SCALE GENOMIC DNA]</scope>
    <source>
        <strain evidence="5 6">ATCC BAA-252</strain>
    </source>
</reference>
<dbReference type="PANTHER" id="PTHR30502">
    <property type="entry name" value="2-KETO-3-DEOXY-L-RHAMNONATE ALDOLASE"/>
    <property type="match status" value="1"/>
</dbReference>
<dbReference type="Pfam" id="PF03328">
    <property type="entry name" value="HpcH_HpaI"/>
    <property type="match status" value="1"/>
</dbReference>
<evidence type="ECO:0000256" key="3">
    <source>
        <dbReference type="ARBA" id="ARBA00023239"/>
    </source>
</evidence>
<proteinExistence type="inferred from homology"/>
<organism evidence="5 6">
    <name type="scientific">Roseibium hamelinense</name>
    <dbReference type="NCBI Taxonomy" id="150831"/>
    <lineage>
        <taxon>Bacteria</taxon>
        <taxon>Pseudomonadati</taxon>
        <taxon>Pseudomonadota</taxon>
        <taxon>Alphaproteobacteria</taxon>
        <taxon>Hyphomicrobiales</taxon>
        <taxon>Stappiaceae</taxon>
        <taxon>Roseibium</taxon>
    </lineage>
</organism>
<protein>
    <submittedName>
        <fullName evidence="5">4-hydroxy-2-oxoheptanedioate aldolase</fullName>
    </submittedName>
</protein>
<comment type="caution">
    <text evidence="5">The sequence shown here is derived from an EMBL/GenBank/DDBJ whole genome shotgun (WGS) entry which is preliminary data.</text>
</comment>
<evidence type="ECO:0000259" key="4">
    <source>
        <dbReference type="Pfam" id="PF03328"/>
    </source>
</evidence>
<evidence type="ECO:0000256" key="1">
    <source>
        <dbReference type="ARBA" id="ARBA00005568"/>
    </source>
</evidence>
<keyword evidence="2" id="KW-0479">Metal-binding</keyword>
<dbReference type="Gene3D" id="3.20.20.60">
    <property type="entry name" value="Phosphoenolpyruvate-binding domains"/>
    <property type="match status" value="1"/>
</dbReference>
<accession>A0A562T9W5</accession>
<dbReference type="PANTHER" id="PTHR30502:SF0">
    <property type="entry name" value="PHOSPHOENOLPYRUVATE CARBOXYLASE FAMILY PROTEIN"/>
    <property type="match status" value="1"/>
</dbReference>
<dbReference type="InterPro" id="IPR050251">
    <property type="entry name" value="HpcH-HpaI_aldolase"/>
</dbReference>
<name>A0A562T9W5_9HYPH</name>
<dbReference type="GO" id="GO:0046872">
    <property type="term" value="F:metal ion binding"/>
    <property type="evidence" value="ECO:0007669"/>
    <property type="project" value="UniProtKB-KW"/>
</dbReference>
<dbReference type="Proteomes" id="UP000320593">
    <property type="component" value="Unassembled WGS sequence"/>
</dbReference>
<gene>
    <name evidence="5" type="ORF">JM93_01453</name>
</gene>
<sequence>MASLAEKLKNGQTIVTAWSGLAVPILSELLARSGYEAVTMDLQHGQHDLASARDAFAAMSGLNAHRIARIPVGDFATASRLLDLGAEAIIAPMINSAKEAQAFADFMKFPPMGRRSWSPHRAAMLAGQDVETYFQRANQDLLALAMIETKEAIEALDDILAVDGIDGVFVGPSDLSLTLSNGAALEPNSPATAKIAAEIASRAREAGKIASIFCLTAEKVHESREAGFQLMAYGMDMGLFSQAATDALKACKP</sequence>
<dbReference type="InterPro" id="IPR015813">
    <property type="entry name" value="Pyrv/PenolPyrv_kinase-like_dom"/>
</dbReference>
<dbReference type="OrthoDB" id="9802624at2"/>
<keyword evidence="3" id="KW-0456">Lyase</keyword>
<comment type="similarity">
    <text evidence="1">Belongs to the HpcH/HpaI aldolase family.</text>
</comment>
<keyword evidence="6" id="KW-1185">Reference proteome</keyword>
<evidence type="ECO:0000313" key="5">
    <source>
        <dbReference type="EMBL" id="TWI90471.1"/>
    </source>
</evidence>
<dbReference type="AlphaFoldDB" id="A0A562T9W5"/>
<feature type="domain" description="HpcH/HpaI aldolase/citrate lyase" evidence="4">
    <location>
        <begin position="18"/>
        <end position="242"/>
    </location>
</feature>
<dbReference type="EMBL" id="VLLF01000002">
    <property type="protein sequence ID" value="TWI90471.1"/>
    <property type="molecule type" value="Genomic_DNA"/>
</dbReference>
<evidence type="ECO:0000313" key="6">
    <source>
        <dbReference type="Proteomes" id="UP000320593"/>
    </source>
</evidence>
<dbReference type="RefSeq" id="WP_145341668.1">
    <property type="nucleotide sequence ID" value="NZ_SMLY01000085.1"/>
</dbReference>
<dbReference type="SUPFAM" id="SSF51621">
    <property type="entry name" value="Phosphoenolpyruvate/pyruvate domain"/>
    <property type="match status" value="1"/>
</dbReference>
<dbReference type="InterPro" id="IPR005000">
    <property type="entry name" value="Aldolase/citrate-lyase_domain"/>
</dbReference>